<dbReference type="GO" id="GO:0003677">
    <property type="term" value="F:DNA binding"/>
    <property type="evidence" value="ECO:0007669"/>
    <property type="project" value="UniProtKB-KW"/>
</dbReference>
<accession>A0A549SEX9</accession>
<dbReference type="InterPro" id="IPR036390">
    <property type="entry name" value="WH_DNA-bd_sf"/>
</dbReference>
<evidence type="ECO:0000313" key="2">
    <source>
        <dbReference type="Proteomes" id="UP000316781"/>
    </source>
</evidence>
<comment type="caution">
    <text evidence="1">The sequence shown here is derived from an EMBL/GenBank/DDBJ whole genome shotgun (WGS) entry which is preliminary data.</text>
</comment>
<dbReference type="InterPro" id="IPR023187">
    <property type="entry name" value="Tscrpt_reg_MarR-type_CS"/>
</dbReference>
<keyword evidence="1" id="KW-0238">DNA-binding</keyword>
<sequence>MITASVAPNLVDLALLRLTLSHIESKHFKVAPQIPLEVLLVLSANQGSLRLSELYRRVRATQAAVRLHLRSLEMLELVDEGIDPSDRRARRIFLTPKGVANVRRYAEDSMRVMAQLGPEKAMHDA</sequence>
<organism evidence="1 2">
    <name type="scientific">Methylosinus sporium</name>
    <dbReference type="NCBI Taxonomy" id="428"/>
    <lineage>
        <taxon>Bacteria</taxon>
        <taxon>Pseudomonadati</taxon>
        <taxon>Pseudomonadota</taxon>
        <taxon>Alphaproteobacteria</taxon>
        <taxon>Hyphomicrobiales</taxon>
        <taxon>Methylocystaceae</taxon>
        <taxon>Methylosinus</taxon>
    </lineage>
</organism>
<dbReference type="PROSITE" id="PS01117">
    <property type="entry name" value="HTH_MARR_1"/>
    <property type="match status" value="1"/>
</dbReference>
<reference evidence="1 2" key="1">
    <citation type="submission" date="2019-07" db="EMBL/GenBank/DDBJ databases">
        <title>Ln-dependent methylotrophs.</title>
        <authorList>
            <person name="Tani A."/>
        </authorList>
    </citation>
    <scope>NUCLEOTIDE SEQUENCE [LARGE SCALE GENOMIC DNA]</scope>
    <source>
        <strain evidence="1 2">SM89A</strain>
    </source>
</reference>
<name>A0A549SEX9_METSR</name>
<dbReference type="Proteomes" id="UP000316781">
    <property type="component" value="Unassembled WGS sequence"/>
</dbReference>
<dbReference type="Gene3D" id="1.10.10.10">
    <property type="entry name" value="Winged helix-like DNA-binding domain superfamily/Winged helix DNA-binding domain"/>
    <property type="match status" value="1"/>
</dbReference>
<protein>
    <submittedName>
        <fullName evidence="1">Winged helix DNA-binding protein</fullName>
    </submittedName>
</protein>
<dbReference type="RefSeq" id="WP_142864294.1">
    <property type="nucleotide sequence ID" value="NZ_VJMF01000087.1"/>
</dbReference>
<dbReference type="AlphaFoldDB" id="A0A549SEX9"/>
<dbReference type="EMBL" id="VJMF01000087">
    <property type="protein sequence ID" value="TRL27769.1"/>
    <property type="molecule type" value="Genomic_DNA"/>
</dbReference>
<evidence type="ECO:0000313" key="1">
    <source>
        <dbReference type="EMBL" id="TRL27769.1"/>
    </source>
</evidence>
<dbReference type="SUPFAM" id="SSF46785">
    <property type="entry name" value="Winged helix' DNA-binding domain"/>
    <property type="match status" value="1"/>
</dbReference>
<dbReference type="InterPro" id="IPR036388">
    <property type="entry name" value="WH-like_DNA-bd_sf"/>
</dbReference>
<proteinExistence type="predicted"/>
<gene>
    <name evidence="1" type="ORF">FM996_18785</name>
</gene>